<name>A0A318NI65_9ACTN</name>
<reference evidence="2 3" key="1">
    <citation type="submission" date="2018-03" db="EMBL/GenBank/DDBJ databases">
        <title>Bioinformatic expansion and discovery of thiopeptide antibiotics.</title>
        <authorList>
            <person name="Schwalen C.J."/>
            <person name="Hudson G.A."/>
            <person name="Mitchell D.A."/>
        </authorList>
    </citation>
    <scope>NUCLEOTIDE SEQUENCE [LARGE SCALE GENOMIC DNA]</scope>
    <source>
        <strain evidence="2 3">NRRL 8041</strain>
    </source>
</reference>
<sequence>MERPPIAWRPNRPAPDPTRAGLRAQPAPAARPTVAVPGVRTPAGWSFLDAPGVGTESMLAGFVVEIRVDVTGFRVGGRLVSARALAKLIHACREDDDTQPVVFVVHGAPVKGAAADVLFGGLADTLKVPVHAADAEVTRTATGLLQTSGAFRRWTPRQQGAAPRTRRVRLLGRVLPALPAVPVRRGSRPGNGPVPPVTPEPPTVGQRAPVGPAEELSPAPLDAEVAVLLASVRWVAASRVARLEVPPLPVLVVPPPGTGTNAPVSDQGIDVPRPAEELTDRQQHPDEALALSALTSPAGPVGGAGVAVLGEPDAVTVAAAGPEDRDEEVPLAISGWRPTPSAQADAVAGVPALSTAPPLPEPTSPAGPAQPAATATDGPGPVRAPQPVLPPGPAPRWLAEADIERAVADRTGLRNALSGRYDAHARVVARTLAQSPGLRAAAGAFTELTTGLVAIRAYCDGERELMNQVLRGGGPDSDVDRASVVACCAAYGLRRLPSVLGPVFRAGLADVRLVDGYRAGDVLIEPAFVDVDLGPAPVDENHVRFAIWSVSAHRLDGLDGAQRASAIFPPGSRFQVLAVDEQTTDEPSRVFLRDLAGSYQGGRDSADRILSQLRAADRGATPFGGTDRSVPTAFAPGLDDAGRPFPLPAVAGAVAVNEGGRA</sequence>
<accession>A0A318NI65</accession>
<protein>
    <submittedName>
        <fullName evidence="2">Uncharacterized protein</fullName>
    </submittedName>
</protein>
<feature type="region of interest" description="Disordered" evidence="1">
    <location>
        <begin position="181"/>
        <end position="216"/>
    </location>
</feature>
<gene>
    <name evidence="2" type="ORF">C7C45_23165</name>
</gene>
<organism evidence="2 3">
    <name type="scientific">Micromonospora arborensis</name>
    <dbReference type="NCBI Taxonomy" id="2116518"/>
    <lineage>
        <taxon>Bacteria</taxon>
        <taxon>Bacillati</taxon>
        <taxon>Actinomycetota</taxon>
        <taxon>Actinomycetes</taxon>
        <taxon>Micromonosporales</taxon>
        <taxon>Micromonosporaceae</taxon>
        <taxon>Micromonospora</taxon>
    </lineage>
</organism>
<dbReference type="Proteomes" id="UP000248333">
    <property type="component" value="Unassembled WGS sequence"/>
</dbReference>
<evidence type="ECO:0000313" key="2">
    <source>
        <dbReference type="EMBL" id="PYC66806.1"/>
    </source>
</evidence>
<feature type="region of interest" description="Disordered" evidence="1">
    <location>
        <begin position="1"/>
        <end position="32"/>
    </location>
</feature>
<dbReference type="EMBL" id="PYBV01000030">
    <property type="protein sequence ID" value="PYC66806.1"/>
    <property type="molecule type" value="Genomic_DNA"/>
</dbReference>
<feature type="compositionally biased region" description="Low complexity" evidence="1">
    <location>
        <begin position="366"/>
        <end position="381"/>
    </location>
</feature>
<feature type="region of interest" description="Disordered" evidence="1">
    <location>
        <begin position="337"/>
        <end position="395"/>
    </location>
</feature>
<feature type="compositionally biased region" description="Low complexity" evidence="1">
    <location>
        <begin position="19"/>
        <end position="32"/>
    </location>
</feature>
<evidence type="ECO:0000256" key="1">
    <source>
        <dbReference type="SAM" id="MobiDB-lite"/>
    </source>
</evidence>
<proteinExistence type="predicted"/>
<dbReference type="AlphaFoldDB" id="A0A318NI65"/>
<comment type="caution">
    <text evidence="2">The sequence shown here is derived from an EMBL/GenBank/DDBJ whole genome shotgun (WGS) entry which is preliminary data.</text>
</comment>
<evidence type="ECO:0000313" key="3">
    <source>
        <dbReference type="Proteomes" id="UP000248333"/>
    </source>
</evidence>
<keyword evidence="3" id="KW-1185">Reference proteome</keyword>
<dbReference type="OrthoDB" id="3320501at2"/>
<feature type="compositionally biased region" description="Pro residues" evidence="1">
    <location>
        <begin position="382"/>
        <end position="394"/>
    </location>
</feature>
<dbReference type="Gene3D" id="3.90.176.10">
    <property type="entry name" value="Toxin ADP-ribosyltransferase, Chain A, domain 1"/>
    <property type="match status" value="1"/>
</dbReference>
<feature type="compositionally biased region" description="Pro residues" evidence="1">
    <location>
        <begin position="192"/>
        <end position="202"/>
    </location>
</feature>